<feature type="transmembrane region" description="Helical" evidence="7">
    <location>
        <begin position="31"/>
        <end position="57"/>
    </location>
</feature>
<evidence type="ECO:0000313" key="8">
    <source>
        <dbReference type="EMBL" id="MBB5848717.1"/>
    </source>
</evidence>
<dbReference type="AlphaFoldDB" id="A0A7W9N145"/>
<keyword evidence="9" id="KW-1185">Reference proteome</keyword>
<keyword evidence="3 7" id="KW-0812">Transmembrane</keyword>
<keyword evidence="4 7" id="KW-1133">Transmembrane helix</keyword>
<evidence type="ECO:0000313" key="9">
    <source>
        <dbReference type="Proteomes" id="UP000567246"/>
    </source>
</evidence>
<keyword evidence="5 7" id="KW-0472">Membrane</keyword>
<evidence type="ECO:0000256" key="3">
    <source>
        <dbReference type="ARBA" id="ARBA00022692"/>
    </source>
</evidence>
<feature type="transmembrane region" description="Helical" evidence="7">
    <location>
        <begin position="151"/>
        <end position="170"/>
    </location>
</feature>
<accession>A0A7W9N145</accession>
<comment type="subcellular location">
    <subcellularLocation>
        <location evidence="1">Cell membrane</location>
        <topology evidence="1">Multi-pass membrane protein</topology>
    </subcellularLocation>
</comment>
<feature type="region of interest" description="Disordered" evidence="6">
    <location>
        <begin position="304"/>
        <end position="331"/>
    </location>
</feature>
<evidence type="ECO:0000256" key="6">
    <source>
        <dbReference type="SAM" id="MobiDB-lite"/>
    </source>
</evidence>
<comment type="caution">
    <text evidence="8">The sequence shown here is derived from an EMBL/GenBank/DDBJ whole genome shotgun (WGS) entry which is preliminary data.</text>
</comment>
<name>A0A7W9N145_9MICC</name>
<evidence type="ECO:0000256" key="1">
    <source>
        <dbReference type="ARBA" id="ARBA00004651"/>
    </source>
</evidence>
<dbReference type="Pfam" id="PF03706">
    <property type="entry name" value="LPG_synthase_TM"/>
    <property type="match status" value="2"/>
</dbReference>
<reference evidence="8 9" key="1">
    <citation type="submission" date="2020-08" db="EMBL/GenBank/DDBJ databases">
        <title>Sequencing the genomes of 1000 actinobacteria strains.</title>
        <authorList>
            <person name="Klenk H.-P."/>
        </authorList>
    </citation>
    <scope>NUCLEOTIDE SEQUENCE [LARGE SCALE GENOMIC DNA]</scope>
    <source>
        <strain evidence="8 9">DSM 17945</strain>
    </source>
</reference>
<feature type="transmembrane region" description="Helical" evidence="7">
    <location>
        <begin position="182"/>
        <end position="204"/>
    </location>
</feature>
<keyword evidence="2" id="KW-1003">Cell membrane</keyword>
<dbReference type="PANTHER" id="PTHR40277">
    <property type="entry name" value="BLL5419 PROTEIN"/>
    <property type="match status" value="1"/>
</dbReference>
<dbReference type="InterPro" id="IPR022791">
    <property type="entry name" value="L-PG_synthase/AglD"/>
</dbReference>
<feature type="transmembrane region" description="Helical" evidence="7">
    <location>
        <begin position="122"/>
        <end position="145"/>
    </location>
</feature>
<gene>
    <name evidence="8" type="ORF">HDA33_001281</name>
</gene>
<dbReference type="PANTHER" id="PTHR40277:SF1">
    <property type="entry name" value="BLL5419 PROTEIN"/>
    <property type="match status" value="1"/>
</dbReference>
<proteinExistence type="predicted"/>
<evidence type="ECO:0000256" key="7">
    <source>
        <dbReference type="SAM" id="Phobius"/>
    </source>
</evidence>
<dbReference type="EMBL" id="JACHMW010000001">
    <property type="protein sequence ID" value="MBB5848717.1"/>
    <property type="molecule type" value="Genomic_DNA"/>
</dbReference>
<protein>
    <submittedName>
        <fullName evidence="8">Uncharacterized membrane protein YbhN (UPF0104 family)</fullName>
    </submittedName>
</protein>
<feature type="transmembrane region" description="Helical" evidence="7">
    <location>
        <begin position="258"/>
        <end position="277"/>
    </location>
</feature>
<dbReference type="GO" id="GO:0005886">
    <property type="term" value="C:plasma membrane"/>
    <property type="evidence" value="ECO:0007669"/>
    <property type="project" value="UniProtKB-SubCell"/>
</dbReference>
<evidence type="ECO:0000256" key="2">
    <source>
        <dbReference type="ARBA" id="ARBA00022475"/>
    </source>
</evidence>
<evidence type="ECO:0000256" key="4">
    <source>
        <dbReference type="ARBA" id="ARBA00022989"/>
    </source>
</evidence>
<organism evidence="8 9">
    <name type="scientific">Micrococcus endophyticus</name>
    <dbReference type="NCBI Taxonomy" id="455343"/>
    <lineage>
        <taxon>Bacteria</taxon>
        <taxon>Bacillati</taxon>
        <taxon>Actinomycetota</taxon>
        <taxon>Actinomycetes</taxon>
        <taxon>Micrococcales</taxon>
        <taxon>Micrococcaceae</taxon>
        <taxon>Micrococcus</taxon>
    </lineage>
</organism>
<sequence>MNRRALLLALLQVAVAAGILGWVVLLFGTGPFVAAVRVLTWPGVVGALVLGSIGVLVQAQRWRLIARRHGIELGWRAAAERCWQAAFINSVLPGGLAGDVVRAAEQRPVGAGRRRDMVKRSLGVVAAERLAGTSVVFLAAGFALLAVRPGLGGLGLLVAAVAATAAWPWLRRLGVRDIGLVWGLSAVGWCSFAGLFLLACLAVSPDLPPAQIPYLAAVTLAGMSIPLNVAGWGPREGAAALGFMAWGHAAQQGVEVSVAYGILALVSVLPGGLVLLVRTVQGSRRRRLGGGEIELGAHVIAQDEAAHGGGEGSGKSVGPVETNPGDPVSHQ</sequence>
<dbReference type="Proteomes" id="UP000567246">
    <property type="component" value="Unassembled WGS sequence"/>
</dbReference>
<evidence type="ECO:0000256" key="5">
    <source>
        <dbReference type="ARBA" id="ARBA00023136"/>
    </source>
</evidence>